<keyword evidence="3" id="KW-0675">Receptor</keyword>
<feature type="domain" description="IPT/TIG" evidence="2">
    <location>
        <begin position="447"/>
        <end position="534"/>
    </location>
</feature>
<organism evidence="3 4">
    <name type="scientific">Roseiflexus castenholzii (strain DSM 13941 / HLO8)</name>
    <dbReference type="NCBI Taxonomy" id="383372"/>
    <lineage>
        <taxon>Bacteria</taxon>
        <taxon>Bacillati</taxon>
        <taxon>Chloroflexota</taxon>
        <taxon>Chloroflexia</taxon>
        <taxon>Chloroflexales</taxon>
        <taxon>Roseiflexineae</taxon>
        <taxon>Roseiflexaceae</taxon>
        <taxon>Roseiflexus</taxon>
    </lineage>
</organism>
<dbReference type="InterPro" id="IPR014756">
    <property type="entry name" value="Ig_E-set"/>
</dbReference>
<evidence type="ECO:0000256" key="1">
    <source>
        <dbReference type="SAM" id="MobiDB-lite"/>
    </source>
</evidence>
<dbReference type="eggNOG" id="COG4935">
    <property type="taxonomic scope" value="Bacteria"/>
</dbReference>
<proteinExistence type="predicted"/>
<evidence type="ECO:0000313" key="4">
    <source>
        <dbReference type="Proteomes" id="UP000000263"/>
    </source>
</evidence>
<dbReference type="Proteomes" id="UP000000263">
    <property type="component" value="Chromosome"/>
</dbReference>
<protein>
    <submittedName>
        <fullName evidence="3">Cell surface receptor IPT/TIG domain protein</fullName>
    </submittedName>
</protein>
<dbReference type="eggNOG" id="COG3391">
    <property type="taxonomic scope" value="Bacteria"/>
</dbReference>
<dbReference type="HOGENOM" id="CLU_375010_0_0_0"/>
<feature type="domain" description="IPT/TIG" evidence="2">
    <location>
        <begin position="629"/>
        <end position="720"/>
    </location>
</feature>
<dbReference type="OrthoDB" id="166558at2"/>
<dbReference type="RefSeq" id="WP_012121348.1">
    <property type="nucleotide sequence ID" value="NC_009767.1"/>
</dbReference>
<sequence>MRFISFNLFIRALTIVSFVVGLIGGIGLIPRPVRANVQPSCSTTPLFTNGSFITGTGNGASGANTSSPQGTDTGFGYLVDPTRTQTVPAGPARARLADDFTVTGNGWRPSAITLYAYQINSGTTSTITGVVDLRLWNGVPGDGGAVIAGPVNGTITNNNWTNVYRVPANDPTQTSRPIMAVTINWPFTVTTLLTGTYWIEWGMAGNESLSGPWVPPVSTGTTNNARQLDLTGGEPGTWAPRGDYTNTSNIVEFPFVICGSEIPTPQITSLSPNAVTAGSDEFTLTVNGNGFIDGTGSDRSVVHWNGSPRATTYISSTQLTATIPASDIATAGTASVTVVNPGNVTSNTETFTITNPTPAISSLSPSTAVAGSSGFTLTVTGTNFVNGSVVRWNGNDRTTTFVSGAQLTATIPASDIATAGTANVTVVNPAPGGGESGAATFTIINPTPTITAISPSSATAGGSGFTLTVTGTNFVNGSVVRWNGNDRATTVVSSTQLTATIPAGDIATAGTANVTVVNPAPGGGESGAATFTINNPTPTITAISPSSATAGGSGFTLTVTGTNFVNGSVVRWNGNDRATTVVSSTQLTATIPAGDIATAGTANVTVVNPGPGGGTSNTATFTIQASNPTPVIGSVSPDLIPVGDTDVVLTVTGNNFVANSVVRWNGTSLTTTFVSATQVQATLPSAQRSAAGDGSVTVFNPAPGGGVSNAITVPVRFQVMLPLVVR</sequence>
<dbReference type="SUPFAM" id="SSF81296">
    <property type="entry name" value="E set domains"/>
    <property type="match status" value="5"/>
</dbReference>
<evidence type="ECO:0000313" key="3">
    <source>
        <dbReference type="EMBL" id="ABU58924.1"/>
    </source>
</evidence>
<feature type="domain" description="IPT/TIG" evidence="2">
    <location>
        <begin position="264"/>
        <end position="354"/>
    </location>
</feature>
<dbReference type="KEGG" id="rca:Rcas_2855"/>
<dbReference type="AlphaFoldDB" id="A7NMZ5"/>
<dbReference type="InterPro" id="IPR013783">
    <property type="entry name" value="Ig-like_fold"/>
</dbReference>
<evidence type="ECO:0000259" key="2">
    <source>
        <dbReference type="SMART" id="SM00429"/>
    </source>
</evidence>
<keyword evidence="4" id="KW-1185">Reference proteome</keyword>
<feature type="domain" description="IPT/TIG" evidence="2">
    <location>
        <begin position="537"/>
        <end position="624"/>
    </location>
</feature>
<dbReference type="CDD" id="cd00102">
    <property type="entry name" value="IPT"/>
    <property type="match status" value="3"/>
</dbReference>
<dbReference type="STRING" id="383372.Rcas_2855"/>
<dbReference type="EMBL" id="CP000804">
    <property type="protein sequence ID" value="ABU58924.1"/>
    <property type="molecule type" value="Genomic_DNA"/>
</dbReference>
<accession>A7NMZ5</accession>
<dbReference type="SMART" id="SM00429">
    <property type="entry name" value="IPT"/>
    <property type="match status" value="5"/>
</dbReference>
<dbReference type="Gene3D" id="2.60.40.10">
    <property type="entry name" value="Immunoglobulins"/>
    <property type="match status" value="5"/>
</dbReference>
<gene>
    <name evidence="3" type="ordered locus">Rcas_2855</name>
</gene>
<reference evidence="3 4" key="1">
    <citation type="submission" date="2007-08" db="EMBL/GenBank/DDBJ databases">
        <title>Complete sequence of Roseiflexus castenholzii DSM 13941.</title>
        <authorList>
            <consortium name="US DOE Joint Genome Institute"/>
            <person name="Copeland A."/>
            <person name="Lucas S."/>
            <person name="Lapidus A."/>
            <person name="Barry K."/>
            <person name="Glavina del Rio T."/>
            <person name="Dalin E."/>
            <person name="Tice H."/>
            <person name="Pitluck S."/>
            <person name="Thompson L.S."/>
            <person name="Brettin T."/>
            <person name="Bruce D."/>
            <person name="Detter J.C."/>
            <person name="Han C."/>
            <person name="Tapia R."/>
            <person name="Schmutz J."/>
            <person name="Larimer F."/>
            <person name="Land M."/>
            <person name="Hauser L."/>
            <person name="Kyrpides N."/>
            <person name="Mikhailova N."/>
            <person name="Bryant D.A."/>
            <person name="Hanada S."/>
            <person name="Tsukatani Y."/>
            <person name="Richardson P."/>
        </authorList>
    </citation>
    <scope>NUCLEOTIDE SEQUENCE [LARGE SCALE GENOMIC DNA]</scope>
    <source>
        <strain evidence="4">DSM 13941 / HLO8</strain>
    </source>
</reference>
<feature type="region of interest" description="Disordered" evidence="1">
    <location>
        <begin position="221"/>
        <end position="243"/>
    </location>
</feature>
<name>A7NMZ5_ROSCS</name>
<dbReference type="Pfam" id="PF01833">
    <property type="entry name" value="TIG"/>
    <property type="match status" value="5"/>
</dbReference>
<feature type="domain" description="IPT/TIG" evidence="2">
    <location>
        <begin position="357"/>
        <end position="444"/>
    </location>
</feature>
<dbReference type="InterPro" id="IPR002909">
    <property type="entry name" value="IPT_dom"/>
</dbReference>